<protein>
    <submittedName>
        <fullName evidence="1">Uncharacterized protein</fullName>
    </submittedName>
</protein>
<dbReference type="CDD" id="cd00448">
    <property type="entry name" value="YjgF_YER057c_UK114_family"/>
    <property type="match status" value="1"/>
</dbReference>
<sequence length="117" mass="12575">MSILPRVISIAKAPGAVGPYSQALLVNSTIYISGQLVLGGMAEETKQALVNMGEILKATTVLWADINGFKTVNETHKQHFKSSFPARATYRVAVLPKEAVWRLKPVAVQGPLTTASL</sequence>
<dbReference type="PANTHER" id="PTHR11803:SF53">
    <property type="entry name" value="2-IMINOBUTANOATE_2-IMINOPROPANOATE DEAMINASE"/>
    <property type="match status" value="1"/>
</dbReference>
<dbReference type="GO" id="GO:0005739">
    <property type="term" value="C:mitochondrion"/>
    <property type="evidence" value="ECO:0007669"/>
    <property type="project" value="TreeGrafter"/>
</dbReference>
<proteinExistence type="predicted"/>
<dbReference type="Gene3D" id="3.30.1330.40">
    <property type="entry name" value="RutC-like"/>
    <property type="match status" value="1"/>
</dbReference>
<dbReference type="Ensembl" id="ENSPTIT00000007779.1">
    <property type="protein sequence ID" value="ENSPTIP00000004061.1"/>
    <property type="gene ID" value="ENSPTIG00000006655.1"/>
</dbReference>
<dbReference type="GeneTree" id="ENSGT00940000168918"/>
<dbReference type="PANTHER" id="PTHR11803">
    <property type="entry name" value="2-IMINOBUTANOATE/2-IMINOPROPANOATE DEAMINASE RIDA"/>
    <property type="match status" value="1"/>
</dbReference>
<dbReference type="InterPro" id="IPR035959">
    <property type="entry name" value="RutC-like_sf"/>
</dbReference>
<reference evidence="1" key="2">
    <citation type="submission" date="2025-09" db="UniProtKB">
        <authorList>
            <consortium name="Ensembl"/>
        </authorList>
    </citation>
    <scope>IDENTIFICATION</scope>
</reference>
<dbReference type="SUPFAM" id="SSF55298">
    <property type="entry name" value="YjgF-like"/>
    <property type="match status" value="1"/>
</dbReference>
<organism evidence="1 2">
    <name type="scientific">Panthera tigris altaica</name>
    <name type="common">Siberian tiger</name>
    <dbReference type="NCBI Taxonomy" id="74533"/>
    <lineage>
        <taxon>Eukaryota</taxon>
        <taxon>Metazoa</taxon>
        <taxon>Chordata</taxon>
        <taxon>Craniata</taxon>
        <taxon>Vertebrata</taxon>
        <taxon>Euteleostomi</taxon>
        <taxon>Mammalia</taxon>
        <taxon>Eutheria</taxon>
        <taxon>Laurasiatheria</taxon>
        <taxon>Carnivora</taxon>
        <taxon>Feliformia</taxon>
        <taxon>Felidae</taxon>
        <taxon>Pantherinae</taxon>
        <taxon>Panthera</taxon>
    </lineage>
</organism>
<evidence type="ECO:0000313" key="1">
    <source>
        <dbReference type="Ensembl" id="ENSPTIP00000004061.1"/>
    </source>
</evidence>
<dbReference type="Proteomes" id="UP000675900">
    <property type="component" value="Unassembled WGS sequence"/>
</dbReference>
<accession>A0A8C9J7B1</accession>
<reference evidence="1" key="1">
    <citation type="submission" date="2025-08" db="UniProtKB">
        <authorList>
            <consortium name="Ensembl"/>
        </authorList>
    </citation>
    <scope>IDENTIFICATION</scope>
</reference>
<dbReference type="Pfam" id="PF01042">
    <property type="entry name" value="Ribonuc_L-PSP"/>
    <property type="match status" value="1"/>
</dbReference>
<dbReference type="AlphaFoldDB" id="A0A8C9J7B1"/>
<keyword evidence="2" id="KW-1185">Reference proteome</keyword>
<evidence type="ECO:0000313" key="2">
    <source>
        <dbReference type="Proteomes" id="UP000675900"/>
    </source>
</evidence>
<dbReference type="GO" id="GO:0019239">
    <property type="term" value="F:deaminase activity"/>
    <property type="evidence" value="ECO:0007669"/>
    <property type="project" value="TreeGrafter"/>
</dbReference>
<name>A0A8C9J7B1_PANTA</name>
<dbReference type="GO" id="GO:0005829">
    <property type="term" value="C:cytosol"/>
    <property type="evidence" value="ECO:0007669"/>
    <property type="project" value="TreeGrafter"/>
</dbReference>
<dbReference type="InterPro" id="IPR006175">
    <property type="entry name" value="YjgF/YER057c/UK114"/>
</dbReference>